<dbReference type="Proteomes" id="UP000321393">
    <property type="component" value="Unassembled WGS sequence"/>
</dbReference>
<dbReference type="PANTHER" id="PTHR10775:SF185">
    <property type="entry name" value="OS08G0208400 PROTEIN"/>
    <property type="match status" value="1"/>
</dbReference>
<dbReference type="EMBL" id="SSTE01007295">
    <property type="protein sequence ID" value="KAA0056816.1"/>
    <property type="molecule type" value="Genomic_DNA"/>
</dbReference>
<comment type="caution">
    <text evidence="1">The sequence shown here is derived from an EMBL/GenBank/DDBJ whole genome shotgun (WGS) entry which is preliminary data.</text>
</comment>
<evidence type="ECO:0000313" key="1">
    <source>
        <dbReference type="EMBL" id="KAA0056816.1"/>
    </source>
</evidence>
<dbReference type="AlphaFoldDB" id="A0A5A7UR72"/>
<protein>
    <submittedName>
        <fullName evidence="1">Uncharacterized protein</fullName>
    </submittedName>
</protein>
<evidence type="ECO:0000313" key="2">
    <source>
        <dbReference type="Proteomes" id="UP000321393"/>
    </source>
</evidence>
<sequence>MSVALRVSGTWRQVPSLLWTINDFSAYSDLLRWSTKGYQAYPICMGERSSSGIRGRISFMGHRRYLLENHMRRRSRLHDGKEEKRLFHWYILNNFDEISEYRKHEWPFPEWFQAKVLELHESENLSYDYFSLMMGPSFDVRCYNGCIMGELKFHSQNLILDALHKTVD</sequence>
<gene>
    <name evidence="1" type="ORF">E6C27_scaffold486G001190</name>
</gene>
<organism evidence="1 2">
    <name type="scientific">Cucumis melo var. makuwa</name>
    <name type="common">Oriental melon</name>
    <dbReference type="NCBI Taxonomy" id="1194695"/>
    <lineage>
        <taxon>Eukaryota</taxon>
        <taxon>Viridiplantae</taxon>
        <taxon>Streptophyta</taxon>
        <taxon>Embryophyta</taxon>
        <taxon>Tracheophyta</taxon>
        <taxon>Spermatophyta</taxon>
        <taxon>Magnoliopsida</taxon>
        <taxon>eudicotyledons</taxon>
        <taxon>Gunneridae</taxon>
        <taxon>Pentapetalae</taxon>
        <taxon>rosids</taxon>
        <taxon>fabids</taxon>
        <taxon>Cucurbitales</taxon>
        <taxon>Cucurbitaceae</taxon>
        <taxon>Benincaseae</taxon>
        <taxon>Cucumis</taxon>
    </lineage>
</organism>
<dbReference type="Pfam" id="PF02992">
    <property type="entry name" value="Transposase_21"/>
    <property type="match status" value="1"/>
</dbReference>
<dbReference type="InterPro" id="IPR004242">
    <property type="entry name" value="Transposase_21"/>
</dbReference>
<dbReference type="PANTHER" id="PTHR10775">
    <property type="entry name" value="OS08G0208400 PROTEIN"/>
    <property type="match status" value="1"/>
</dbReference>
<proteinExistence type="predicted"/>
<name>A0A5A7UR72_CUCMM</name>
<reference evidence="1 2" key="1">
    <citation type="submission" date="2019-08" db="EMBL/GenBank/DDBJ databases">
        <title>Draft genome sequences of two oriental melons (Cucumis melo L. var makuwa).</title>
        <authorList>
            <person name="Kwon S.-Y."/>
        </authorList>
    </citation>
    <scope>NUCLEOTIDE SEQUENCE [LARGE SCALE GENOMIC DNA]</scope>
    <source>
        <strain evidence="2">cv. SW 3</strain>
        <tissue evidence="1">Leaf</tissue>
    </source>
</reference>
<accession>A0A5A7UR72</accession>